<organism evidence="1 2">
    <name type="scientific">Phyllobacterium bourgognense</name>
    <dbReference type="NCBI Taxonomy" id="314236"/>
    <lineage>
        <taxon>Bacteria</taxon>
        <taxon>Pseudomonadati</taxon>
        <taxon>Pseudomonadota</taxon>
        <taxon>Alphaproteobacteria</taxon>
        <taxon>Hyphomicrobiales</taxon>
        <taxon>Phyllobacteriaceae</taxon>
        <taxon>Phyllobacterium</taxon>
    </lineage>
</organism>
<dbReference type="EMBL" id="QPJM01000001">
    <property type="protein sequence ID" value="RCW87312.1"/>
    <property type="molecule type" value="Genomic_DNA"/>
</dbReference>
<name>A0A368Z4D1_9HYPH</name>
<dbReference type="OrthoDB" id="159745at2"/>
<dbReference type="Proteomes" id="UP000253324">
    <property type="component" value="Unassembled WGS sequence"/>
</dbReference>
<accession>A0A368Z4D1</accession>
<gene>
    <name evidence="1" type="ORF">C7476_10173</name>
</gene>
<dbReference type="AlphaFoldDB" id="A0A368Z4D1"/>
<keyword evidence="2" id="KW-1185">Reference proteome</keyword>
<comment type="caution">
    <text evidence="1">The sequence shown here is derived from an EMBL/GenBank/DDBJ whole genome shotgun (WGS) entry which is preliminary data.</text>
</comment>
<evidence type="ECO:0000313" key="1">
    <source>
        <dbReference type="EMBL" id="RCW87312.1"/>
    </source>
</evidence>
<dbReference type="RefSeq" id="WP_114427948.1">
    <property type="nucleotide sequence ID" value="NZ_QPJM01000001.1"/>
</dbReference>
<protein>
    <submittedName>
        <fullName evidence="1">Uncharacterized protein</fullName>
    </submittedName>
</protein>
<proteinExistence type="predicted"/>
<sequence>MATKTDFTAEEWSEVLGSVMMAGMAVTLADPSGLIGMTQEGLASGSALVAAKTDPNSNTLIKSVVSDFETSEGRTAARGLIKSKLAGKQAAEMKGAILETLSQAVALVGAKAPDDAAGFMAWLYSISERVANAASEGGFLGFGGVRVSDAEKATLDEISKALNLTA</sequence>
<reference evidence="1 2" key="1">
    <citation type="submission" date="2018-07" db="EMBL/GenBank/DDBJ databases">
        <title>Genomic Encyclopedia of Type Strains, Phase III (KMG-III): the genomes of soil and plant-associated and newly described type strains.</title>
        <authorList>
            <person name="Whitman W."/>
        </authorList>
    </citation>
    <scope>NUCLEOTIDE SEQUENCE [LARGE SCALE GENOMIC DNA]</scope>
    <source>
        <strain evidence="1 2">31-25a</strain>
    </source>
</reference>
<evidence type="ECO:0000313" key="2">
    <source>
        <dbReference type="Proteomes" id="UP000253324"/>
    </source>
</evidence>